<dbReference type="PANTHER" id="PTHR35526:SF3">
    <property type="entry name" value="ANTI-SIGMA-F FACTOR RSBW"/>
    <property type="match status" value="1"/>
</dbReference>
<evidence type="ECO:0000256" key="2">
    <source>
        <dbReference type="SAM" id="MobiDB-lite"/>
    </source>
</evidence>
<feature type="compositionally biased region" description="Polar residues" evidence="2">
    <location>
        <begin position="1"/>
        <end position="10"/>
    </location>
</feature>
<dbReference type="Proteomes" id="UP001501822">
    <property type="component" value="Unassembled WGS sequence"/>
</dbReference>
<dbReference type="InterPro" id="IPR003594">
    <property type="entry name" value="HATPase_dom"/>
</dbReference>
<evidence type="ECO:0000313" key="5">
    <source>
        <dbReference type="Proteomes" id="UP001501822"/>
    </source>
</evidence>
<sequence>MPPYRTSCTSTRHEFAEETPSPASVRDSAYVLPKLAAYGSVFGHSPDAMCPLRANGAAPGMAREFTIATLRAWGLADLADDATVIVSELVTNALRYGLPAGFVTTDDRPIRLTLVRHGSLVVCVVADASRQEPLVRDPCDIAENGRGMHVIEALSCTWGWTPLPRAGKAVWAALTVPQA</sequence>
<keyword evidence="1" id="KW-0808">Transferase</keyword>
<organism evidence="4 5">
    <name type="scientific">Actinoallomurus spadix</name>
    <dbReference type="NCBI Taxonomy" id="79912"/>
    <lineage>
        <taxon>Bacteria</taxon>
        <taxon>Bacillati</taxon>
        <taxon>Actinomycetota</taxon>
        <taxon>Actinomycetes</taxon>
        <taxon>Streptosporangiales</taxon>
        <taxon>Thermomonosporaceae</taxon>
        <taxon>Actinoallomurus</taxon>
    </lineage>
</organism>
<feature type="region of interest" description="Disordered" evidence="2">
    <location>
        <begin position="1"/>
        <end position="20"/>
    </location>
</feature>
<dbReference type="Gene3D" id="3.30.565.10">
    <property type="entry name" value="Histidine kinase-like ATPase, C-terminal domain"/>
    <property type="match status" value="1"/>
</dbReference>
<dbReference type="InterPro" id="IPR036890">
    <property type="entry name" value="HATPase_C_sf"/>
</dbReference>
<evidence type="ECO:0000259" key="3">
    <source>
        <dbReference type="Pfam" id="PF13581"/>
    </source>
</evidence>
<keyword evidence="5" id="KW-1185">Reference proteome</keyword>
<feature type="domain" description="Histidine kinase/HSP90-like ATPase" evidence="3">
    <location>
        <begin position="62"/>
        <end position="155"/>
    </location>
</feature>
<accession>A0ABP3FYQ9</accession>
<comment type="caution">
    <text evidence="4">The sequence shown here is derived from an EMBL/GenBank/DDBJ whole genome shotgun (WGS) entry which is preliminary data.</text>
</comment>
<evidence type="ECO:0000256" key="1">
    <source>
        <dbReference type="ARBA" id="ARBA00022527"/>
    </source>
</evidence>
<keyword evidence="1" id="KW-0418">Kinase</keyword>
<protein>
    <recommendedName>
        <fullName evidence="3">Histidine kinase/HSP90-like ATPase domain-containing protein</fullName>
    </recommendedName>
</protein>
<dbReference type="CDD" id="cd16936">
    <property type="entry name" value="HATPase_RsbW-like"/>
    <property type="match status" value="1"/>
</dbReference>
<keyword evidence="1" id="KW-0723">Serine/threonine-protein kinase</keyword>
<evidence type="ECO:0000313" key="4">
    <source>
        <dbReference type="EMBL" id="GAA0328891.1"/>
    </source>
</evidence>
<dbReference type="Pfam" id="PF13581">
    <property type="entry name" value="HATPase_c_2"/>
    <property type="match status" value="1"/>
</dbReference>
<dbReference type="EMBL" id="BAAABM010000014">
    <property type="protein sequence ID" value="GAA0328891.1"/>
    <property type="molecule type" value="Genomic_DNA"/>
</dbReference>
<reference evidence="5" key="1">
    <citation type="journal article" date="2019" name="Int. J. Syst. Evol. Microbiol.">
        <title>The Global Catalogue of Microorganisms (GCM) 10K type strain sequencing project: providing services to taxonomists for standard genome sequencing and annotation.</title>
        <authorList>
            <consortium name="The Broad Institute Genomics Platform"/>
            <consortium name="The Broad Institute Genome Sequencing Center for Infectious Disease"/>
            <person name="Wu L."/>
            <person name="Ma J."/>
        </authorList>
    </citation>
    <scope>NUCLEOTIDE SEQUENCE [LARGE SCALE GENOMIC DNA]</scope>
    <source>
        <strain evidence="5">JCM 3146</strain>
    </source>
</reference>
<gene>
    <name evidence="4" type="ORF">GCM10010151_18430</name>
</gene>
<proteinExistence type="predicted"/>
<dbReference type="SUPFAM" id="SSF55874">
    <property type="entry name" value="ATPase domain of HSP90 chaperone/DNA topoisomerase II/histidine kinase"/>
    <property type="match status" value="1"/>
</dbReference>
<dbReference type="InterPro" id="IPR050267">
    <property type="entry name" value="Anti-sigma-factor_SerPK"/>
</dbReference>
<name>A0ABP3FYQ9_9ACTN</name>
<dbReference type="PANTHER" id="PTHR35526">
    <property type="entry name" value="ANTI-SIGMA-F FACTOR RSBW-RELATED"/>
    <property type="match status" value="1"/>
</dbReference>